<keyword evidence="5" id="KW-1185">Reference proteome</keyword>
<sequence>MLQRGQWQFLLPALVVGANLAHAILPGPRWSQGCASVNRVLYCYGGSAGSYSDGTPHIYNDMYKLDFMTNLDVSDLSVSWDSVNLSSQPNPGYNWEMAIAASQELGILVMDGGSGKQDGVPLTYQTMIYHVSNGTWEAISNDVSPLQMHQEPMVTVNDTKMYRWSGFAKMQLGVPQPNNGTIWADNRMFVLDLLTKSWSAISPQNVGNIPIRTGHSATLSPDGNSIYYFGGLDMVPVTDAAGKTTYQTPVADMLNVLVYNTITTQFQTVRGTGDKPTNRTLATTTLSK</sequence>
<organism evidence="4 5">
    <name type="scientific">Syncephalastrum racemosum</name>
    <name type="common">Filamentous fungus</name>
    <dbReference type="NCBI Taxonomy" id="13706"/>
    <lineage>
        <taxon>Eukaryota</taxon>
        <taxon>Fungi</taxon>
        <taxon>Fungi incertae sedis</taxon>
        <taxon>Mucoromycota</taxon>
        <taxon>Mucoromycotina</taxon>
        <taxon>Mucoromycetes</taxon>
        <taxon>Mucorales</taxon>
        <taxon>Syncephalastraceae</taxon>
        <taxon>Syncephalastrum</taxon>
    </lineage>
</organism>
<dbReference type="EMBL" id="MCGN01000001">
    <property type="protein sequence ID" value="ORZ03721.1"/>
    <property type="molecule type" value="Genomic_DNA"/>
</dbReference>
<dbReference type="InterPro" id="IPR015915">
    <property type="entry name" value="Kelch-typ_b-propeller"/>
</dbReference>
<dbReference type="InParanoid" id="A0A1X2HW30"/>
<dbReference type="SUPFAM" id="SSF117281">
    <property type="entry name" value="Kelch motif"/>
    <property type="match status" value="1"/>
</dbReference>
<protein>
    <recommendedName>
        <fullName evidence="6">Galactose oxidase</fullName>
    </recommendedName>
</protein>
<keyword evidence="1" id="KW-0880">Kelch repeat</keyword>
<accession>A0A1X2HW30</accession>
<name>A0A1X2HW30_SYNRA</name>
<feature type="signal peptide" evidence="3">
    <location>
        <begin position="1"/>
        <end position="23"/>
    </location>
</feature>
<evidence type="ECO:0000313" key="4">
    <source>
        <dbReference type="EMBL" id="ORZ03721.1"/>
    </source>
</evidence>
<dbReference type="Proteomes" id="UP000242180">
    <property type="component" value="Unassembled WGS sequence"/>
</dbReference>
<dbReference type="STRING" id="13706.A0A1X2HW30"/>
<gene>
    <name evidence="4" type="ORF">BCR43DRAFT_60658</name>
</gene>
<keyword evidence="2" id="KW-0677">Repeat</keyword>
<evidence type="ECO:0000256" key="3">
    <source>
        <dbReference type="SAM" id="SignalP"/>
    </source>
</evidence>
<comment type="caution">
    <text evidence="4">The sequence shown here is derived from an EMBL/GenBank/DDBJ whole genome shotgun (WGS) entry which is preliminary data.</text>
</comment>
<keyword evidence="3" id="KW-0732">Signal</keyword>
<reference evidence="4 5" key="1">
    <citation type="submission" date="2016-07" db="EMBL/GenBank/DDBJ databases">
        <title>Pervasive Adenine N6-methylation of Active Genes in Fungi.</title>
        <authorList>
            <consortium name="DOE Joint Genome Institute"/>
            <person name="Mondo S.J."/>
            <person name="Dannebaum R.O."/>
            <person name="Kuo R.C."/>
            <person name="Labutti K."/>
            <person name="Haridas S."/>
            <person name="Kuo A."/>
            <person name="Salamov A."/>
            <person name="Ahrendt S.R."/>
            <person name="Lipzen A."/>
            <person name="Sullivan W."/>
            <person name="Andreopoulos W.B."/>
            <person name="Clum A."/>
            <person name="Lindquist E."/>
            <person name="Daum C."/>
            <person name="Ramamoorthy G.K."/>
            <person name="Gryganskyi A."/>
            <person name="Culley D."/>
            <person name="Magnuson J.K."/>
            <person name="James T.Y."/>
            <person name="O'Malley M.A."/>
            <person name="Stajich J.E."/>
            <person name="Spatafora J.W."/>
            <person name="Visel A."/>
            <person name="Grigoriev I.V."/>
        </authorList>
    </citation>
    <scope>NUCLEOTIDE SEQUENCE [LARGE SCALE GENOMIC DNA]</scope>
    <source>
        <strain evidence="4 5">NRRL 2496</strain>
    </source>
</reference>
<proteinExistence type="predicted"/>
<evidence type="ECO:0000256" key="2">
    <source>
        <dbReference type="ARBA" id="ARBA00022737"/>
    </source>
</evidence>
<dbReference type="PANTHER" id="PTHR46093">
    <property type="entry name" value="ACYL-COA-BINDING DOMAIN-CONTAINING PROTEIN 5"/>
    <property type="match status" value="1"/>
</dbReference>
<evidence type="ECO:0000256" key="1">
    <source>
        <dbReference type="ARBA" id="ARBA00022441"/>
    </source>
</evidence>
<dbReference type="AlphaFoldDB" id="A0A1X2HW30"/>
<evidence type="ECO:0008006" key="6">
    <source>
        <dbReference type="Google" id="ProtNLM"/>
    </source>
</evidence>
<dbReference type="PANTHER" id="PTHR46093:SF18">
    <property type="entry name" value="FIBRONECTIN TYPE-III DOMAIN-CONTAINING PROTEIN"/>
    <property type="match status" value="1"/>
</dbReference>
<evidence type="ECO:0000313" key="5">
    <source>
        <dbReference type="Proteomes" id="UP000242180"/>
    </source>
</evidence>
<feature type="chain" id="PRO_5013163081" description="Galactose oxidase" evidence="3">
    <location>
        <begin position="24"/>
        <end position="288"/>
    </location>
</feature>
<dbReference type="Gene3D" id="2.120.10.80">
    <property type="entry name" value="Kelch-type beta propeller"/>
    <property type="match status" value="2"/>
</dbReference>